<keyword evidence="2" id="KW-0472">Membrane</keyword>
<feature type="transmembrane region" description="Helical" evidence="2">
    <location>
        <begin position="460"/>
        <end position="481"/>
    </location>
</feature>
<feature type="region of interest" description="Disordered" evidence="1">
    <location>
        <begin position="34"/>
        <end position="118"/>
    </location>
</feature>
<evidence type="ECO:0008006" key="6">
    <source>
        <dbReference type="Google" id="ProtNLM"/>
    </source>
</evidence>
<dbReference type="Proteomes" id="UP000014204">
    <property type="component" value="Unassembled WGS sequence"/>
</dbReference>
<feature type="compositionally biased region" description="Low complexity" evidence="1">
    <location>
        <begin position="316"/>
        <end position="331"/>
    </location>
</feature>
<organism evidence="4 5">
    <name type="scientific">Adlercreutzia caecimuris B7</name>
    <dbReference type="NCBI Taxonomy" id="1235794"/>
    <lineage>
        <taxon>Bacteria</taxon>
        <taxon>Bacillati</taxon>
        <taxon>Actinomycetota</taxon>
        <taxon>Coriobacteriia</taxon>
        <taxon>Eggerthellales</taxon>
        <taxon>Eggerthellaceae</taxon>
        <taxon>Adlercreutzia</taxon>
    </lineage>
</organism>
<comment type="caution">
    <text evidence="4">The sequence shown here is derived from an EMBL/GenBank/DDBJ whole genome shotgun (WGS) entry which is preliminary data.</text>
</comment>
<sequence>MAASTRKPIPVLLSCLFAGCLAASLSACASQPADDIGRNLASTSPTEQAAENADGEEAPATSNEADASAETSPTQKKDAPSPEPADSSAAPDAGPSAELADKTASAEQADSDAEASTDAAATTATIMYYENVSYDDGDVEPDDEGRVLLGTYELKDVHVGQTLNAWDYVVDIPGYFFWDGWPQNLTLSENPDDNVIKLFYFKLWNNEYTVNYYLMENADLSADNWKDALKPDDVKFIKMGSETFTDQRFDKLVKGDAYEYKIDGTYVVDTYPTEIRVGVNPDDNVINVLYVPNSPNIPDGVKPPDDETKPDDGEATPDGGTTQPDDGTTPDNGAAPAPDDTTSPDGGEAPDQSGEDNPSNEPADSSNDGSASTPDGGTSAPSDRPNDTTFNKDEIEAAVPSKDEVVNDFIASGDAHEKVEITDEMIENPVSKTDTDYVKNVYETGLREGEKLAQTGDRTAFAVVAAVAVTAGIVAAIAFALRHRNRRKND</sequence>
<evidence type="ECO:0000256" key="2">
    <source>
        <dbReference type="SAM" id="Phobius"/>
    </source>
</evidence>
<feature type="compositionally biased region" description="Polar residues" evidence="1">
    <location>
        <begin position="40"/>
        <end position="49"/>
    </location>
</feature>
<dbReference type="RefSeq" id="WP_016310042.1">
    <property type="nucleotide sequence ID" value="NZ_KE159646.1"/>
</dbReference>
<dbReference type="PROSITE" id="PS51257">
    <property type="entry name" value="PROKAR_LIPOPROTEIN"/>
    <property type="match status" value="1"/>
</dbReference>
<feature type="compositionally biased region" description="Low complexity" evidence="1">
    <location>
        <begin position="84"/>
        <end position="108"/>
    </location>
</feature>
<keyword evidence="2" id="KW-0812">Transmembrane</keyword>
<keyword evidence="2" id="KW-1133">Transmembrane helix</keyword>
<evidence type="ECO:0000313" key="4">
    <source>
        <dbReference type="EMBL" id="EOS50229.1"/>
    </source>
</evidence>
<keyword evidence="5" id="KW-1185">Reference proteome</keyword>
<dbReference type="GeneID" id="82191267"/>
<evidence type="ECO:0000256" key="3">
    <source>
        <dbReference type="SAM" id="SignalP"/>
    </source>
</evidence>
<feature type="compositionally biased region" description="Basic and acidic residues" evidence="1">
    <location>
        <begin position="302"/>
        <end position="312"/>
    </location>
</feature>
<keyword evidence="3" id="KW-0732">Signal</keyword>
<dbReference type="HOGENOM" id="CLU_043510_0_0_11"/>
<feature type="compositionally biased region" description="Polar residues" evidence="1">
    <location>
        <begin position="60"/>
        <end position="74"/>
    </location>
</feature>
<feature type="region of interest" description="Disordered" evidence="1">
    <location>
        <begin position="290"/>
        <end position="390"/>
    </location>
</feature>
<dbReference type="OrthoDB" id="3178225at2"/>
<dbReference type="eggNOG" id="ENOG5031UFH">
    <property type="taxonomic scope" value="Bacteria"/>
</dbReference>
<dbReference type="AlphaFoldDB" id="R9KUK3"/>
<feature type="chain" id="PRO_5004484977" description="LPXTG-domain-containing protein cell wall anchor domain" evidence="3">
    <location>
        <begin position="30"/>
        <end position="490"/>
    </location>
</feature>
<reference evidence="4 5" key="1">
    <citation type="submission" date="2013-04" db="EMBL/GenBank/DDBJ databases">
        <title>The Genome Sequence of Enterorhabdus caecimuris B7.</title>
        <authorList>
            <consortium name="The Broad Institute Genomics Platform"/>
            <consortium name="The Broad Institute Genome Sequencing Center for Infectious Disease"/>
            <person name="Earl A."/>
            <person name="Xavier R."/>
            <person name="Elson C."/>
            <person name="Duck W."/>
            <person name="Walker B."/>
            <person name="Young S."/>
            <person name="Zeng Q."/>
            <person name="Gargeya S."/>
            <person name="Fitzgerald M."/>
            <person name="Haas B."/>
            <person name="Abouelleil A."/>
            <person name="Allen A.W."/>
            <person name="Alvarado L."/>
            <person name="Arachchi H.M."/>
            <person name="Berlin A.M."/>
            <person name="Chapman S.B."/>
            <person name="Gainer-Dewar J."/>
            <person name="Goldberg J."/>
            <person name="Griggs A."/>
            <person name="Gujja S."/>
            <person name="Hansen M."/>
            <person name="Howarth C."/>
            <person name="Imamovic A."/>
            <person name="Ireland A."/>
            <person name="Larimer J."/>
            <person name="McCowan C."/>
            <person name="Murphy C."/>
            <person name="Pearson M."/>
            <person name="Poon T.W."/>
            <person name="Priest M."/>
            <person name="Roberts A."/>
            <person name="Saif S."/>
            <person name="Shea T."/>
            <person name="Sisk P."/>
            <person name="Sykes S."/>
            <person name="Wortman J."/>
            <person name="Nusbaum C."/>
            <person name="Birren B."/>
        </authorList>
    </citation>
    <scope>NUCLEOTIDE SEQUENCE [LARGE SCALE GENOMIC DNA]</scope>
    <source>
        <strain evidence="4 5">B7</strain>
    </source>
</reference>
<evidence type="ECO:0000313" key="5">
    <source>
        <dbReference type="Proteomes" id="UP000014204"/>
    </source>
</evidence>
<proteinExistence type="predicted"/>
<dbReference type="EMBL" id="ASSY01000009">
    <property type="protein sequence ID" value="EOS50229.1"/>
    <property type="molecule type" value="Genomic_DNA"/>
</dbReference>
<name>R9KUK3_9ACTN</name>
<feature type="compositionally biased region" description="Polar residues" evidence="1">
    <location>
        <begin position="355"/>
        <end position="381"/>
    </location>
</feature>
<feature type="signal peptide" evidence="3">
    <location>
        <begin position="1"/>
        <end position="29"/>
    </location>
</feature>
<protein>
    <recommendedName>
        <fullName evidence="6">LPXTG-domain-containing protein cell wall anchor domain</fullName>
    </recommendedName>
</protein>
<gene>
    <name evidence="4" type="ORF">C811_01854</name>
</gene>
<accession>R9KUK3</accession>
<evidence type="ECO:0000256" key="1">
    <source>
        <dbReference type="SAM" id="MobiDB-lite"/>
    </source>
</evidence>